<feature type="compositionally biased region" description="Polar residues" evidence="1">
    <location>
        <begin position="162"/>
        <end position="173"/>
    </location>
</feature>
<feature type="domain" description="DUF6777" evidence="2">
    <location>
        <begin position="167"/>
        <end position="327"/>
    </location>
</feature>
<evidence type="ECO:0000313" key="4">
    <source>
        <dbReference type="Proteomes" id="UP001622594"/>
    </source>
</evidence>
<feature type="compositionally biased region" description="Pro residues" evidence="1">
    <location>
        <begin position="1"/>
        <end position="20"/>
    </location>
</feature>
<feature type="region of interest" description="Disordered" evidence="1">
    <location>
        <begin position="117"/>
        <end position="173"/>
    </location>
</feature>
<feature type="compositionally biased region" description="Polar residues" evidence="1">
    <location>
        <begin position="282"/>
        <end position="291"/>
    </location>
</feature>
<organism evidence="3 4">
    <name type="scientific">Streptomyces zaomyceticus</name>
    <dbReference type="NCBI Taxonomy" id="68286"/>
    <lineage>
        <taxon>Bacteria</taxon>
        <taxon>Bacillati</taxon>
        <taxon>Actinomycetota</taxon>
        <taxon>Actinomycetes</taxon>
        <taxon>Kitasatosporales</taxon>
        <taxon>Streptomycetaceae</taxon>
        <taxon>Streptomyces</taxon>
    </lineage>
</organism>
<dbReference type="RefSeq" id="WP_371637235.1">
    <property type="nucleotide sequence ID" value="NZ_CP108062.1"/>
</dbReference>
<proteinExistence type="predicted"/>
<evidence type="ECO:0000256" key="1">
    <source>
        <dbReference type="SAM" id="MobiDB-lite"/>
    </source>
</evidence>
<reference evidence="3 4" key="1">
    <citation type="submission" date="2022-10" db="EMBL/GenBank/DDBJ databases">
        <title>The complete genomes of actinobacterial strains from the NBC collection.</title>
        <authorList>
            <person name="Joergensen T.S."/>
            <person name="Alvarez Arevalo M."/>
            <person name="Sterndorff E.B."/>
            <person name="Faurdal D."/>
            <person name="Vuksanovic O."/>
            <person name="Mourched A.-S."/>
            <person name="Charusanti P."/>
            <person name="Shaw S."/>
            <person name="Blin K."/>
            <person name="Weber T."/>
        </authorList>
    </citation>
    <scope>NUCLEOTIDE SEQUENCE [LARGE SCALE GENOMIC DNA]</scope>
    <source>
        <strain evidence="3 4">NBC_00123</strain>
    </source>
</reference>
<dbReference type="EMBL" id="CP108188">
    <property type="protein sequence ID" value="WTR74572.1"/>
    <property type="molecule type" value="Genomic_DNA"/>
</dbReference>
<dbReference type="Pfam" id="PF20568">
    <property type="entry name" value="DUF6777"/>
    <property type="match status" value="1"/>
</dbReference>
<feature type="compositionally biased region" description="Pro residues" evidence="1">
    <location>
        <begin position="335"/>
        <end position="344"/>
    </location>
</feature>
<accession>A0ABZ1LJ78</accession>
<feature type="compositionally biased region" description="Low complexity" evidence="1">
    <location>
        <begin position="345"/>
        <end position="358"/>
    </location>
</feature>
<feature type="region of interest" description="Disordered" evidence="1">
    <location>
        <begin position="272"/>
        <end position="291"/>
    </location>
</feature>
<feature type="compositionally biased region" description="Low complexity" evidence="1">
    <location>
        <begin position="21"/>
        <end position="31"/>
    </location>
</feature>
<feature type="compositionally biased region" description="Low complexity" evidence="1">
    <location>
        <begin position="141"/>
        <end position="155"/>
    </location>
</feature>
<keyword evidence="4" id="KW-1185">Reference proteome</keyword>
<feature type="compositionally biased region" description="Pro residues" evidence="1">
    <location>
        <begin position="415"/>
        <end position="429"/>
    </location>
</feature>
<feature type="compositionally biased region" description="Basic and acidic residues" evidence="1">
    <location>
        <begin position="325"/>
        <end position="334"/>
    </location>
</feature>
<evidence type="ECO:0000313" key="3">
    <source>
        <dbReference type="EMBL" id="WTR74572.1"/>
    </source>
</evidence>
<sequence>MTSHPPSGPPSVPPAGPPSGPLSGPSTRPGNAGPPPPPGPPHGGSGGGSGGGGSSGGSGGSGSSGGSGGGGPGAPGNGGPDKGPWWRSVPKVASVTAILVAIAALAVVLTNRPDDKGDTAGSGGGEVFLQNAAASGPDPFTRSTARADTASASPASLPPRTASATPEVSGSTPGLYGGTQSVASCDVEQQVRYLSGAPEKNAAFASVLGLSANEVPGYLRSLTPLQLRADTRVTNHGFRNGAATTYQAVLQAGTAVLVDSRGVPRVRCACGNPLTEPVAQKSPRTTGTPWQGYSNDQVVVVAPSVTVVNVFVVYDPQNDSWFARQHGDHGKNDKPTPPPPPPTGSPSKSPSTSTSTSPSAPPSSPVPCVTVTGTETPTPSDGVTPSPCPSTLSPAPSTSSPSTPPSDTTPSTGTSPPPESPDSSPPQSPGPESAPVTDGSAGLNTGQSASGSSPAGSASSSGSVSVPAPGQGAARWSAAGSVGQPLV</sequence>
<feature type="region of interest" description="Disordered" evidence="1">
    <location>
        <begin position="322"/>
        <end position="487"/>
    </location>
</feature>
<dbReference type="InterPro" id="IPR046704">
    <property type="entry name" value="DUF6777"/>
</dbReference>
<evidence type="ECO:0000259" key="2">
    <source>
        <dbReference type="Pfam" id="PF20568"/>
    </source>
</evidence>
<dbReference type="Proteomes" id="UP001622594">
    <property type="component" value="Chromosome"/>
</dbReference>
<name>A0ABZ1LJ78_9ACTN</name>
<protein>
    <recommendedName>
        <fullName evidence="2">DUF6777 domain-containing protein</fullName>
    </recommendedName>
</protein>
<feature type="compositionally biased region" description="Low complexity" evidence="1">
    <location>
        <begin position="389"/>
        <end position="414"/>
    </location>
</feature>
<feature type="compositionally biased region" description="Gly residues" evidence="1">
    <location>
        <begin position="42"/>
        <end position="81"/>
    </location>
</feature>
<feature type="compositionally biased region" description="Pro residues" evidence="1">
    <location>
        <begin position="32"/>
        <end position="41"/>
    </location>
</feature>
<gene>
    <name evidence="3" type="ORF">OG814_37445</name>
</gene>
<dbReference type="PRINTS" id="PR01217">
    <property type="entry name" value="PRICHEXTENSN"/>
</dbReference>
<feature type="compositionally biased region" description="Low complexity" evidence="1">
    <location>
        <begin position="446"/>
        <end position="472"/>
    </location>
</feature>
<feature type="region of interest" description="Disordered" evidence="1">
    <location>
        <begin position="1"/>
        <end position="85"/>
    </location>
</feature>